<keyword evidence="1" id="KW-0238">DNA-binding</keyword>
<gene>
    <name evidence="1" type="ORF">F6464_05505</name>
</gene>
<sequence>MNIQQLYEFCLSKKGVTEHFPFDEDTLVFKVGGKMFCLTSLKKWESGNHSINLKCNPEYALELRAQYEAVNSGYHMSKIHWNTVDVDKDLPLKEVVKLIEHSYELVFNSLTKKTQNEINANRSSTFKI</sequence>
<organism evidence="1 2">
    <name type="scientific">Flavobacterium luteum</name>
    <dbReference type="NCBI Taxonomy" id="2026654"/>
    <lineage>
        <taxon>Bacteria</taxon>
        <taxon>Pseudomonadati</taxon>
        <taxon>Bacteroidota</taxon>
        <taxon>Flavobacteriia</taxon>
        <taxon>Flavobacteriales</taxon>
        <taxon>Flavobacteriaceae</taxon>
        <taxon>Flavobacterium</taxon>
    </lineage>
</organism>
<comment type="caution">
    <text evidence="1">The sequence shown here is derived from an EMBL/GenBank/DDBJ whole genome shotgun (WGS) entry which is preliminary data.</text>
</comment>
<evidence type="ECO:0000313" key="1">
    <source>
        <dbReference type="EMBL" id="KAB1156808.1"/>
    </source>
</evidence>
<accession>A0A7J5AHD6</accession>
<name>A0A7J5AHD6_9FLAO</name>
<dbReference type="Gene3D" id="3.90.1150.30">
    <property type="match status" value="1"/>
</dbReference>
<dbReference type="SUPFAM" id="SSF142906">
    <property type="entry name" value="YjbR-like"/>
    <property type="match status" value="1"/>
</dbReference>
<dbReference type="Pfam" id="PF04237">
    <property type="entry name" value="YjbR"/>
    <property type="match status" value="1"/>
</dbReference>
<dbReference type="PANTHER" id="PTHR35145">
    <property type="entry name" value="CYTOPLASMIC PROTEIN-RELATED"/>
    <property type="match status" value="1"/>
</dbReference>
<proteinExistence type="predicted"/>
<dbReference type="AlphaFoldDB" id="A0A7J5AHD6"/>
<dbReference type="InterPro" id="IPR038056">
    <property type="entry name" value="YjbR-like_sf"/>
</dbReference>
<dbReference type="OrthoDB" id="9789813at2"/>
<dbReference type="PANTHER" id="PTHR35145:SF1">
    <property type="entry name" value="CYTOPLASMIC PROTEIN"/>
    <property type="match status" value="1"/>
</dbReference>
<protein>
    <submittedName>
        <fullName evidence="1">MmcQ/YjbR family DNA-binding protein</fullName>
    </submittedName>
</protein>
<evidence type="ECO:0000313" key="2">
    <source>
        <dbReference type="Proteomes" id="UP000490922"/>
    </source>
</evidence>
<dbReference type="RefSeq" id="WP_151106802.1">
    <property type="nucleotide sequence ID" value="NZ_WAEM01000002.1"/>
</dbReference>
<dbReference type="Proteomes" id="UP000490922">
    <property type="component" value="Unassembled WGS sequence"/>
</dbReference>
<dbReference type="InterPro" id="IPR058532">
    <property type="entry name" value="YjbR/MT2646/Rv2570-like"/>
</dbReference>
<dbReference type="InterPro" id="IPR007351">
    <property type="entry name" value="YjbR"/>
</dbReference>
<reference evidence="1 2" key="1">
    <citation type="submission" date="2019-09" db="EMBL/GenBank/DDBJ databases">
        <title>Flavobacterium sp. nov., isolated from glacier ice.</title>
        <authorList>
            <person name="Liu Q."/>
        </authorList>
    </citation>
    <scope>NUCLEOTIDE SEQUENCE [LARGE SCALE GENOMIC DNA]</scope>
    <source>
        <strain evidence="1 2">NBRC 112527</strain>
    </source>
</reference>
<dbReference type="GO" id="GO:0003677">
    <property type="term" value="F:DNA binding"/>
    <property type="evidence" value="ECO:0007669"/>
    <property type="project" value="UniProtKB-KW"/>
</dbReference>
<keyword evidence="2" id="KW-1185">Reference proteome</keyword>
<dbReference type="EMBL" id="WAEM01000002">
    <property type="protein sequence ID" value="KAB1156808.1"/>
    <property type="molecule type" value="Genomic_DNA"/>
</dbReference>